<evidence type="ECO:0000313" key="2">
    <source>
        <dbReference type="EMBL" id="GIX72267.1"/>
    </source>
</evidence>
<dbReference type="PANTHER" id="PTHR36159:SF1">
    <property type="entry name" value="RETROVIRUS-RELATED POL POLYPROTEIN FROM TRANSPOSON 412-LIKE PROTEIN"/>
    <property type="match status" value="1"/>
</dbReference>
<dbReference type="AlphaFoldDB" id="A0AAV4ML41"/>
<dbReference type="Gene3D" id="1.20.5.240">
    <property type="match status" value="2"/>
</dbReference>
<proteinExistence type="predicted"/>
<comment type="caution">
    <text evidence="2">The sequence shown here is derived from an EMBL/GenBank/DDBJ whole genome shotgun (WGS) entry which is preliminary data.</text>
</comment>
<dbReference type="Pfam" id="PF21738">
    <property type="entry name" value="DJR-like_dom"/>
    <property type="match status" value="1"/>
</dbReference>
<sequence>MTKYDENHIENVYYKEHRVDGNVVDPDKSQQMYTFTISDTNDAILYSDGYICIDVKILDNVEDNVTLVNTGNLFTRGTLKIGGHIIEKISKPSLVHFIHSLGNFTKDYESSEATNMFIFKDTADSSAREPFTFVGTHGDDEKMPRMNEKYNKGFDQRYNLTKGSKLTKIVIPLYQWFGFFNDFRKLMTGIEVKFEFMRNELVNNMLYTNVNNKVYKVSIPNITLSLPHVRLNPEVSVKYLAFLESNEDLEIEWVAPILRESDSPGDSSGTIPVKLLADDIVSILVIPQYVERENNENQNNMVFDNLDLTSCSITINDIRYPKDGYKLSFKEGEINCSLPYLEFFGNIRNTESGCLITLDEYINLYPIIPFDTSNHPPFINVKNLNAEFSWNIRNTPAKKYRFGISGKEMKKGPRGSPGIGFMMKKIGFFNEIDWEKISENPESYEDPIREFQGNVYCEKISENFESCEDYLRDRINHVEVGWKEISEYQTLSVDFIREFQDAVDWKKIIKYQALSKDFIREFQDAVDWKKIIKYQALSKDFIRKFQDKVNWKKISKYPVSSKDFIKKFQDKVDWYWISTCQKLSEDFIREFQDKVNWDWISTCQKLNEDFIREFQDAVDWKKIIKYQALSKDFIREFQDAVDWKK</sequence>
<evidence type="ECO:0000313" key="3">
    <source>
        <dbReference type="Proteomes" id="UP001054837"/>
    </source>
</evidence>
<dbReference type="InterPro" id="IPR049512">
    <property type="entry name" value="DJR-like_dom"/>
</dbReference>
<evidence type="ECO:0000259" key="1">
    <source>
        <dbReference type="Pfam" id="PF21738"/>
    </source>
</evidence>
<feature type="domain" description="Double jelly roll-like" evidence="1">
    <location>
        <begin position="151"/>
        <end position="398"/>
    </location>
</feature>
<organism evidence="2 3">
    <name type="scientific">Caerostris darwini</name>
    <dbReference type="NCBI Taxonomy" id="1538125"/>
    <lineage>
        <taxon>Eukaryota</taxon>
        <taxon>Metazoa</taxon>
        <taxon>Ecdysozoa</taxon>
        <taxon>Arthropoda</taxon>
        <taxon>Chelicerata</taxon>
        <taxon>Arachnida</taxon>
        <taxon>Araneae</taxon>
        <taxon>Araneomorphae</taxon>
        <taxon>Entelegynae</taxon>
        <taxon>Araneoidea</taxon>
        <taxon>Araneidae</taxon>
        <taxon>Caerostris</taxon>
    </lineage>
</organism>
<dbReference type="PANTHER" id="PTHR36159">
    <property type="entry name" value="PROTEIN CBG23766"/>
    <property type="match status" value="1"/>
</dbReference>
<dbReference type="EMBL" id="BPLQ01000511">
    <property type="protein sequence ID" value="GIX72267.1"/>
    <property type="molecule type" value="Genomic_DNA"/>
</dbReference>
<dbReference type="Proteomes" id="UP001054837">
    <property type="component" value="Unassembled WGS sequence"/>
</dbReference>
<name>A0AAV4ML41_9ARAC</name>
<accession>A0AAV4ML41</accession>
<reference evidence="2 3" key="1">
    <citation type="submission" date="2021-06" db="EMBL/GenBank/DDBJ databases">
        <title>Caerostris darwini draft genome.</title>
        <authorList>
            <person name="Kono N."/>
            <person name="Arakawa K."/>
        </authorList>
    </citation>
    <scope>NUCLEOTIDE SEQUENCE [LARGE SCALE GENOMIC DNA]</scope>
</reference>
<protein>
    <recommendedName>
        <fullName evidence="1">Double jelly roll-like domain-containing protein</fullName>
    </recommendedName>
</protein>
<gene>
    <name evidence="2" type="primary">AVEN_262692_1</name>
    <name evidence="2" type="ORF">CDAR_117481</name>
</gene>
<keyword evidence="3" id="KW-1185">Reference proteome</keyword>